<organism evidence="3 4">
    <name type="scientific">Luteolibacter algae</name>
    <dbReference type="NCBI Taxonomy" id="454151"/>
    <lineage>
        <taxon>Bacteria</taxon>
        <taxon>Pseudomonadati</taxon>
        <taxon>Verrucomicrobiota</taxon>
        <taxon>Verrucomicrobiia</taxon>
        <taxon>Verrucomicrobiales</taxon>
        <taxon>Verrucomicrobiaceae</taxon>
        <taxon>Luteolibacter</taxon>
    </lineage>
</organism>
<feature type="signal peptide" evidence="1">
    <location>
        <begin position="1"/>
        <end position="22"/>
    </location>
</feature>
<dbReference type="SUPFAM" id="SSF54909">
    <property type="entry name" value="Dimeric alpha+beta barrel"/>
    <property type="match status" value="2"/>
</dbReference>
<evidence type="ECO:0000313" key="4">
    <source>
        <dbReference type="Proteomes" id="UP001597375"/>
    </source>
</evidence>
<reference evidence="4" key="1">
    <citation type="journal article" date="2019" name="Int. J. Syst. Evol. Microbiol.">
        <title>The Global Catalogue of Microorganisms (GCM) 10K type strain sequencing project: providing services to taxonomists for standard genome sequencing and annotation.</title>
        <authorList>
            <consortium name="The Broad Institute Genomics Platform"/>
            <consortium name="The Broad Institute Genome Sequencing Center for Infectious Disease"/>
            <person name="Wu L."/>
            <person name="Ma J."/>
        </authorList>
    </citation>
    <scope>NUCLEOTIDE SEQUENCE [LARGE SCALE GENOMIC DNA]</scope>
    <source>
        <strain evidence="4">CGMCC 4.7106</strain>
    </source>
</reference>
<comment type="caution">
    <text evidence="3">The sequence shown here is derived from an EMBL/GenBank/DDBJ whole genome shotgun (WGS) entry which is preliminary data.</text>
</comment>
<dbReference type="Gene3D" id="3.30.70.100">
    <property type="match status" value="2"/>
</dbReference>
<protein>
    <submittedName>
        <fullName evidence="3">NIPSNAP family protein</fullName>
    </submittedName>
</protein>
<accession>A0ABW5D9M2</accession>
<feature type="domain" description="NIPSNAP" evidence="2">
    <location>
        <begin position="147"/>
        <end position="256"/>
    </location>
</feature>
<name>A0ABW5D9M2_9BACT</name>
<gene>
    <name evidence="3" type="ORF">ACFSSA_14065</name>
</gene>
<proteinExistence type="predicted"/>
<keyword evidence="4" id="KW-1185">Reference proteome</keyword>
<dbReference type="RefSeq" id="WP_386821164.1">
    <property type="nucleotide sequence ID" value="NZ_JBHUIT010000031.1"/>
</dbReference>
<dbReference type="Pfam" id="PF07978">
    <property type="entry name" value="NIPSNAP"/>
    <property type="match status" value="2"/>
</dbReference>
<sequence>MSKLLKLIVSMVAVSSFSAASAEEPADGRVFELRTYQANPGKLDALLSRFRDHTCMLFEKHGMTNIGYWVPVQNPDNLLIYLLAHPDRESAAASWKAFVNDPKWKEVAAASQRDGKLVGKIDSVYLKATDFSKGFEQFSKGEGEHIFEMRTYTATPGNLHALLSRFRDHALKLFEKHDMLNAGYYSLLPDQAGADKTLLYFLGHGSVEGAGKSWDAFRQDETWVAAKKSSEEKAGGSLTADGGVQSLFLKATDFSPAK</sequence>
<evidence type="ECO:0000313" key="3">
    <source>
        <dbReference type="EMBL" id="MFD2257803.1"/>
    </source>
</evidence>
<feature type="chain" id="PRO_5045458515" evidence="1">
    <location>
        <begin position="23"/>
        <end position="258"/>
    </location>
</feature>
<evidence type="ECO:0000259" key="2">
    <source>
        <dbReference type="Pfam" id="PF07978"/>
    </source>
</evidence>
<dbReference type="InterPro" id="IPR011008">
    <property type="entry name" value="Dimeric_a/b-barrel"/>
</dbReference>
<keyword evidence="1" id="KW-0732">Signal</keyword>
<dbReference type="EMBL" id="JBHUIT010000031">
    <property type="protein sequence ID" value="MFD2257803.1"/>
    <property type="molecule type" value="Genomic_DNA"/>
</dbReference>
<dbReference type="InterPro" id="IPR012577">
    <property type="entry name" value="NIPSNAP"/>
</dbReference>
<feature type="domain" description="NIPSNAP" evidence="2">
    <location>
        <begin position="31"/>
        <end position="133"/>
    </location>
</feature>
<dbReference type="Proteomes" id="UP001597375">
    <property type="component" value="Unassembled WGS sequence"/>
</dbReference>
<evidence type="ECO:0000256" key="1">
    <source>
        <dbReference type="SAM" id="SignalP"/>
    </source>
</evidence>